<gene>
    <name evidence="10" type="ORF">TEA_005649</name>
</gene>
<organism evidence="10 11">
    <name type="scientific">Camellia sinensis var. sinensis</name>
    <name type="common">China tea</name>
    <dbReference type="NCBI Taxonomy" id="542762"/>
    <lineage>
        <taxon>Eukaryota</taxon>
        <taxon>Viridiplantae</taxon>
        <taxon>Streptophyta</taxon>
        <taxon>Embryophyta</taxon>
        <taxon>Tracheophyta</taxon>
        <taxon>Spermatophyta</taxon>
        <taxon>Magnoliopsida</taxon>
        <taxon>eudicotyledons</taxon>
        <taxon>Gunneridae</taxon>
        <taxon>Pentapetalae</taxon>
        <taxon>asterids</taxon>
        <taxon>Ericales</taxon>
        <taxon>Theaceae</taxon>
        <taxon>Camellia</taxon>
    </lineage>
</organism>
<reference evidence="10 11" key="1">
    <citation type="journal article" date="2018" name="Proc. Natl. Acad. Sci. U.S.A.">
        <title>Draft genome sequence of Camellia sinensis var. sinensis provides insights into the evolution of the tea genome and tea quality.</title>
        <authorList>
            <person name="Wei C."/>
            <person name="Yang H."/>
            <person name="Wang S."/>
            <person name="Zhao J."/>
            <person name="Liu C."/>
            <person name="Gao L."/>
            <person name="Xia E."/>
            <person name="Lu Y."/>
            <person name="Tai Y."/>
            <person name="She G."/>
            <person name="Sun J."/>
            <person name="Cao H."/>
            <person name="Tong W."/>
            <person name="Gao Q."/>
            <person name="Li Y."/>
            <person name="Deng W."/>
            <person name="Jiang X."/>
            <person name="Wang W."/>
            <person name="Chen Q."/>
            <person name="Zhang S."/>
            <person name="Li H."/>
            <person name="Wu J."/>
            <person name="Wang P."/>
            <person name="Li P."/>
            <person name="Shi C."/>
            <person name="Zheng F."/>
            <person name="Jian J."/>
            <person name="Huang B."/>
            <person name="Shan D."/>
            <person name="Shi M."/>
            <person name="Fang C."/>
            <person name="Yue Y."/>
            <person name="Li F."/>
            <person name="Li D."/>
            <person name="Wei S."/>
            <person name="Han B."/>
            <person name="Jiang C."/>
            <person name="Yin Y."/>
            <person name="Xia T."/>
            <person name="Zhang Z."/>
            <person name="Bennetzen J.L."/>
            <person name="Zhao S."/>
            <person name="Wan X."/>
        </authorList>
    </citation>
    <scope>NUCLEOTIDE SEQUENCE [LARGE SCALE GENOMIC DNA]</scope>
    <source>
        <strain evidence="11">cv. Shuchazao</strain>
        <tissue evidence="10">Leaf</tissue>
    </source>
</reference>
<evidence type="ECO:0000256" key="2">
    <source>
        <dbReference type="ARBA" id="ARBA00008963"/>
    </source>
</evidence>
<dbReference type="GO" id="GO:1901371">
    <property type="term" value="P:regulation of leaf morphogenesis"/>
    <property type="evidence" value="ECO:0007669"/>
    <property type="project" value="TreeGrafter"/>
</dbReference>
<dbReference type="GO" id="GO:2000280">
    <property type="term" value="P:regulation of root development"/>
    <property type="evidence" value="ECO:0007669"/>
    <property type="project" value="TreeGrafter"/>
</dbReference>
<dbReference type="Proteomes" id="UP000306102">
    <property type="component" value="Unassembled WGS sequence"/>
</dbReference>
<evidence type="ECO:0000256" key="3">
    <source>
        <dbReference type="ARBA" id="ARBA00022523"/>
    </source>
</evidence>
<dbReference type="InterPro" id="IPR033250">
    <property type="entry name" value="CEP"/>
</dbReference>
<keyword evidence="4" id="KW-0964">Secreted</keyword>
<accession>A0A4S4E4X4</accession>
<proteinExistence type="inferred from homology"/>
<protein>
    <submittedName>
        <fullName evidence="10">Uncharacterized protein</fullName>
    </submittedName>
</protein>
<name>A0A4S4E4X4_CAMSN</name>
<dbReference type="GO" id="GO:0005179">
    <property type="term" value="F:hormone activity"/>
    <property type="evidence" value="ECO:0007669"/>
    <property type="project" value="UniProtKB-KW"/>
</dbReference>
<feature type="region of interest" description="Disordered" evidence="8">
    <location>
        <begin position="34"/>
        <end position="119"/>
    </location>
</feature>
<keyword evidence="6 9" id="KW-0732">Signal</keyword>
<evidence type="ECO:0000313" key="11">
    <source>
        <dbReference type="Proteomes" id="UP000306102"/>
    </source>
</evidence>
<feature type="signal peptide" evidence="9">
    <location>
        <begin position="1"/>
        <end position="27"/>
    </location>
</feature>
<dbReference type="AlphaFoldDB" id="A0A4S4E4X4"/>
<dbReference type="PANTHER" id="PTHR33348">
    <property type="entry name" value="PRECURSOR OF CEP5"/>
    <property type="match status" value="1"/>
</dbReference>
<keyword evidence="5" id="KW-0372">Hormone</keyword>
<keyword evidence="3" id="KW-0052">Apoplast</keyword>
<dbReference type="GO" id="GO:0048046">
    <property type="term" value="C:apoplast"/>
    <property type="evidence" value="ECO:0007669"/>
    <property type="project" value="UniProtKB-SubCell"/>
</dbReference>
<dbReference type="GO" id="GO:0006995">
    <property type="term" value="P:cellular response to nitrogen starvation"/>
    <property type="evidence" value="ECO:0007669"/>
    <property type="project" value="UniProtKB-ARBA"/>
</dbReference>
<dbReference type="EMBL" id="SDRB02007813">
    <property type="protein sequence ID" value="THG10564.1"/>
    <property type="molecule type" value="Genomic_DNA"/>
</dbReference>
<evidence type="ECO:0000256" key="9">
    <source>
        <dbReference type="SAM" id="SignalP"/>
    </source>
</evidence>
<evidence type="ECO:0000313" key="10">
    <source>
        <dbReference type="EMBL" id="THG10564.1"/>
    </source>
</evidence>
<feature type="chain" id="PRO_5020982997" evidence="9">
    <location>
        <begin position="28"/>
        <end position="119"/>
    </location>
</feature>
<evidence type="ECO:0000256" key="5">
    <source>
        <dbReference type="ARBA" id="ARBA00022702"/>
    </source>
</evidence>
<comment type="caution">
    <text evidence="10">The sequence shown here is derived from an EMBL/GenBank/DDBJ whole genome shotgun (WGS) entry which is preliminary data.</text>
</comment>
<keyword evidence="11" id="KW-1185">Reference proteome</keyword>
<evidence type="ECO:0000256" key="4">
    <source>
        <dbReference type="ARBA" id="ARBA00022525"/>
    </source>
</evidence>
<evidence type="ECO:0000256" key="1">
    <source>
        <dbReference type="ARBA" id="ARBA00004271"/>
    </source>
</evidence>
<dbReference type="GO" id="GO:1902025">
    <property type="term" value="P:nitrate import"/>
    <property type="evidence" value="ECO:0007669"/>
    <property type="project" value="TreeGrafter"/>
</dbReference>
<sequence>MAYIQPIYTFVILLSLISCNEILFSEGRQLKPIQDENESAAASQNNEGHRGNGYYPQAPPHATHAPIIDHSITGKKYTVDQSPGFDGIDAGHEDDFRPTMPGNSPGVGHAFALQKDEQP</sequence>
<keyword evidence="7" id="KW-0379">Hydroxylation</keyword>
<comment type="similarity">
    <text evidence="2">Belongs to the C-terminally encoded plant signaling peptide (CEP) family.</text>
</comment>
<comment type="subcellular location">
    <subcellularLocation>
        <location evidence="1">Secreted</location>
        <location evidence="1">Extracellular space</location>
        <location evidence="1">Apoplast</location>
    </subcellularLocation>
</comment>
<dbReference type="GO" id="GO:0048364">
    <property type="term" value="P:root development"/>
    <property type="evidence" value="ECO:0007669"/>
    <property type="project" value="InterPro"/>
</dbReference>
<evidence type="ECO:0000256" key="8">
    <source>
        <dbReference type="SAM" id="MobiDB-lite"/>
    </source>
</evidence>
<dbReference type="PANTHER" id="PTHR33348:SF44">
    <property type="entry name" value="PRECURSOR OF CEP6"/>
    <property type="match status" value="1"/>
</dbReference>
<evidence type="ECO:0000256" key="6">
    <source>
        <dbReference type="ARBA" id="ARBA00022729"/>
    </source>
</evidence>
<evidence type="ECO:0000256" key="7">
    <source>
        <dbReference type="ARBA" id="ARBA00023278"/>
    </source>
</evidence>